<dbReference type="EMBL" id="PXZH01000001">
    <property type="protein sequence ID" value="RST89664.1"/>
    <property type="molecule type" value="Genomic_DNA"/>
</dbReference>
<dbReference type="Pfam" id="PF00403">
    <property type="entry name" value="HMA"/>
    <property type="match status" value="1"/>
</dbReference>
<dbReference type="PANTHER" id="PTHR46594">
    <property type="entry name" value="P-TYPE CATION-TRANSPORTING ATPASE"/>
    <property type="match status" value="1"/>
</dbReference>
<dbReference type="InterPro" id="IPR006122">
    <property type="entry name" value="HMA_Cu_ion-bd"/>
</dbReference>
<evidence type="ECO:0000259" key="4">
    <source>
        <dbReference type="PROSITE" id="PS50846"/>
    </source>
</evidence>
<dbReference type="RefSeq" id="WP_125942275.1">
    <property type="nucleotide sequence ID" value="NZ_PXZH01000001.1"/>
</dbReference>
<evidence type="ECO:0000256" key="3">
    <source>
        <dbReference type="ARBA" id="ARBA00023008"/>
    </source>
</evidence>
<dbReference type="InterPro" id="IPR036163">
    <property type="entry name" value="HMA_dom_sf"/>
</dbReference>
<dbReference type="FunFam" id="3.30.70.100:FF:000005">
    <property type="entry name" value="Copper-exporting P-type ATPase A"/>
    <property type="match status" value="1"/>
</dbReference>
<dbReference type="GO" id="GO:0005507">
    <property type="term" value="F:copper ion binding"/>
    <property type="evidence" value="ECO:0007669"/>
    <property type="project" value="InterPro"/>
</dbReference>
<evidence type="ECO:0000256" key="2">
    <source>
        <dbReference type="ARBA" id="ARBA00022723"/>
    </source>
</evidence>
<sequence length="69" mass="7711">MKQVLEIEGMSCKHCAARIEEGVASLPGVKKIKVNLRKQEGKVTLDETELSIQQVLDKIEELGYQAEVK</sequence>
<gene>
    <name evidence="5" type="ORF">C7P63_00880</name>
</gene>
<accession>A0A3R9YEY6</accession>
<dbReference type="OrthoDB" id="9813965at2"/>
<evidence type="ECO:0000313" key="6">
    <source>
        <dbReference type="Proteomes" id="UP000277864"/>
    </source>
</evidence>
<name>A0A3R9YEY6_9ENTE</name>
<dbReference type="Proteomes" id="UP000277864">
    <property type="component" value="Unassembled WGS sequence"/>
</dbReference>
<dbReference type="NCBIfam" id="TIGR00003">
    <property type="entry name" value="copper ion binding protein"/>
    <property type="match status" value="1"/>
</dbReference>
<keyword evidence="2" id="KW-0479">Metal-binding</keyword>
<dbReference type="NCBIfam" id="NF033794">
    <property type="entry name" value="chaper_CopZ_Eh"/>
    <property type="match status" value="1"/>
</dbReference>
<dbReference type="CDD" id="cd00371">
    <property type="entry name" value="HMA"/>
    <property type="match status" value="1"/>
</dbReference>
<organism evidence="5 6">
    <name type="scientific">Vagococcus humatus</name>
    <dbReference type="NCBI Taxonomy" id="1889241"/>
    <lineage>
        <taxon>Bacteria</taxon>
        <taxon>Bacillati</taxon>
        <taxon>Bacillota</taxon>
        <taxon>Bacilli</taxon>
        <taxon>Lactobacillales</taxon>
        <taxon>Enterococcaceae</taxon>
        <taxon>Vagococcus</taxon>
    </lineage>
</organism>
<comment type="caution">
    <text evidence="5">The sequence shown here is derived from an EMBL/GenBank/DDBJ whole genome shotgun (WGS) entry which is preliminary data.</text>
</comment>
<proteinExistence type="predicted"/>
<protein>
    <recommendedName>
        <fullName evidence="1">Copper chaperone CopZ</fullName>
    </recommendedName>
</protein>
<evidence type="ECO:0000256" key="1">
    <source>
        <dbReference type="ARBA" id="ARBA00015313"/>
    </source>
</evidence>
<dbReference type="PANTHER" id="PTHR46594:SF4">
    <property type="entry name" value="P-TYPE CATION-TRANSPORTING ATPASE"/>
    <property type="match status" value="1"/>
</dbReference>
<dbReference type="InterPro" id="IPR017969">
    <property type="entry name" value="Heavy-metal-associated_CS"/>
</dbReference>
<reference evidence="5 6" key="1">
    <citation type="submission" date="2018-03" db="EMBL/GenBank/DDBJ databases">
        <authorList>
            <person name="Gulvik C.A."/>
        </authorList>
    </citation>
    <scope>NUCLEOTIDE SEQUENCE [LARGE SCALE GENOMIC DNA]</scope>
    <source>
        <strain evidence="5 6">JCM 31581</strain>
    </source>
</reference>
<dbReference type="InterPro" id="IPR006121">
    <property type="entry name" value="HMA_dom"/>
</dbReference>
<dbReference type="SUPFAM" id="SSF55008">
    <property type="entry name" value="HMA, heavy metal-associated domain"/>
    <property type="match status" value="1"/>
</dbReference>
<dbReference type="AlphaFoldDB" id="A0A3R9YEY6"/>
<keyword evidence="6" id="KW-1185">Reference proteome</keyword>
<dbReference type="Gene3D" id="3.30.70.100">
    <property type="match status" value="1"/>
</dbReference>
<feature type="domain" description="HMA" evidence="4">
    <location>
        <begin position="1"/>
        <end position="67"/>
    </location>
</feature>
<keyword evidence="3" id="KW-0186">Copper</keyword>
<evidence type="ECO:0000313" key="5">
    <source>
        <dbReference type="EMBL" id="RST89664.1"/>
    </source>
</evidence>
<dbReference type="PROSITE" id="PS01047">
    <property type="entry name" value="HMA_1"/>
    <property type="match status" value="1"/>
</dbReference>
<dbReference type="PROSITE" id="PS50846">
    <property type="entry name" value="HMA_2"/>
    <property type="match status" value="1"/>
</dbReference>